<comment type="similarity">
    <text evidence="1">Belongs to the peptidase S45 family.</text>
</comment>
<comment type="caution">
    <text evidence="6">The sequence shown here is derived from an EMBL/GenBank/DDBJ whole genome shotgun (WGS) entry which is preliminary data.</text>
</comment>
<gene>
    <name evidence="6" type="ORF">ETU37_08740</name>
</gene>
<evidence type="ECO:0000256" key="1">
    <source>
        <dbReference type="ARBA" id="ARBA00006586"/>
    </source>
</evidence>
<proteinExistence type="inferred from homology"/>
<evidence type="ECO:0000256" key="2">
    <source>
        <dbReference type="ARBA" id="ARBA00022729"/>
    </source>
</evidence>
<keyword evidence="3" id="KW-0378">Hydrolase</keyword>
<evidence type="ECO:0000256" key="5">
    <source>
        <dbReference type="SAM" id="SignalP"/>
    </source>
</evidence>
<dbReference type="InterPro" id="IPR023343">
    <property type="entry name" value="Penicillin_amidase_dom1"/>
</dbReference>
<dbReference type="Proteomes" id="UP000291189">
    <property type="component" value="Unassembled WGS sequence"/>
</dbReference>
<accession>A0A4Q5J626</accession>
<dbReference type="PANTHER" id="PTHR34218:SF3">
    <property type="entry name" value="ACYL-HOMOSERINE LACTONE ACYLASE PVDQ"/>
    <property type="match status" value="1"/>
</dbReference>
<protein>
    <submittedName>
        <fullName evidence="6">Acylase</fullName>
    </submittedName>
</protein>
<dbReference type="PANTHER" id="PTHR34218">
    <property type="entry name" value="PEPTIDASE S45 PENICILLIN AMIDASE"/>
    <property type="match status" value="1"/>
</dbReference>
<keyword evidence="7" id="KW-1185">Reference proteome</keyword>
<evidence type="ECO:0000256" key="3">
    <source>
        <dbReference type="ARBA" id="ARBA00022801"/>
    </source>
</evidence>
<dbReference type="GO" id="GO:0017000">
    <property type="term" value="P:antibiotic biosynthetic process"/>
    <property type="evidence" value="ECO:0007669"/>
    <property type="project" value="InterPro"/>
</dbReference>
<keyword evidence="2 5" id="KW-0732">Signal</keyword>
<organism evidence="6 7">
    <name type="scientific">Nocardioides iriomotensis</name>
    <dbReference type="NCBI Taxonomy" id="715784"/>
    <lineage>
        <taxon>Bacteria</taxon>
        <taxon>Bacillati</taxon>
        <taxon>Actinomycetota</taxon>
        <taxon>Actinomycetes</taxon>
        <taxon>Propionibacteriales</taxon>
        <taxon>Nocardioidaceae</taxon>
        <taxon>Nocardioides</taxon>
    </lineage>
</organism>
<dbReference type="InterPro" id="IPR029055">
    <property type="entry name" value="Ntn_hydrolases_N"/>
</dbReference>
<dbReference type="OrthoDB" id="4759017at2"/>
<dbReference type="SUPFAM" id="SSF56235">
    <property type="entry name" value="N-terminal nucleophile aminohydrolases (Ntn hydrolases)"/>
    <property type="match status" value="1"/>
</dbReference>
<sequence length="811" mass="88050">MPRRLLPALATLVLVPGLVVVPALTAPSTAAPDRYRAEIVRTEHGIPHVTADDWGSLGYGSGYAAAETSICNLADTVLTARGKRSKFLGPDARYQDHVTLDATNLQTDTLFTDIRNRRVVEKLLKDKVRGPGKQTRAMVKGYAAGVNAYLRHIGGSRNITDPACQGARWVRPNATALDIWYAVYAANLLASTGVFVPQVADAAPPSPADPGLPNLPTTARFAPQPAPDAVPDRDALLAGLGKDPQSPFGSNATAVGRDVTTNARGMVLGNPHFPWRGRYRFTQMHLTIPGKYDVAGAGLIGSPVVNIGWNKDVAWSHTVSTAYRFTPYEYKLVPGTTQYLTEDGPRDLQHRTVYVEARQADGSVRTVQEDVWRTGQGYVVDAPDQLMPWSAASVFALRDANAEHLRTVDTFHAMAKADGVRDLLRRQDHGGGMPWVNTTAADRRGNVLYADHSVVPNVPDDLVDQCITPTGVVLRQAAGLPALDGTRAESTCAWRTDADAQRPGVFGPSHLPSTLRKDWVINANDSFWLPNPAQRLEGYAGIIGCERCERSLRQRMVYRYVMDRLAGTDGLSKDRKVSLRTLSRSEHENRVFGAELARENGDLQKVCQAASGGASCDVLAAWDGRSDVDSVGTHIFQEFWKRAQDAAVLWETPFDPADPVGTPRNLAETSPQVVQAMRDALAILADEGVAPATPWGQLQVAGDDGAPPVPVGGGEGFAGNANAVSSRLPAANTDRLYPVSYGSSHIQAVAFRDKGRLAARTILTYGQSMDPTRAISRDQTRLFGKEKWVRFPWTDAQIAHQQVRRYVVSGR</sequence>
<keyword evidence="4" id="KW-0865">Zymogen</keyword>
<dbReference type="InterPro" id="IPR043146">
    <property type="entry name" value="Penicillin_amidase_N_B-knob"/>
</dbReference>
<feature type="signal peptide" evidence="5">
    <location>
        <begin position="1"/>
        <end position="25"/>
    </location>
</feature>
<evidence type="ECO:0000313" key="6">
    <source>
        <dbReference type="EMBL" id="RYU13015.1"/>
    </source>
</evidence>
<dbReference type="Gene3D" id="3.60.20.10">
    <property type="entry name" value="Glutamine Phosphoribosylpyrophosphate, subunit 1, domain 1"/>
    <property type="match status" value="1"/>
</dbReference>
<feature type="chain" id="PRO_5020590884" evidence="5">
    <location>
        <begin position="26"/>
        <end position="811"/>
    </location>
</feature>
<dbReference type="Gene3D" id="1.10.439.10">
    <property type="entry name" value="Penicillin Amidohydrolase, domain 1"/>
    <property type="match status" value="1"/>
</dbReference>
<dbReference type="Gene3D" id="2.30.120.10">
    <property type="match status" value="1"/>
</dbReference>
<dbReference type="Pfam" id="PF01804">
    <property type="entry name" value="Penicil_amidase"/>
    <property type="match status" value="1"/>
</dbReference>
<dbReference type="InterPro" id="IPR043147">
    <property type="entry name" value="Penicillin_amidase_A-knob"/>
</dbReference>
<dbReference type="EMBL" id="SDPU01000020">
    <property type="protein sequence ID" value="RYU13015.1"/>
    <property type="molecule type" value="Genomic_DNA"/>
</dbReference>
<dbReference type="GO" id="GO:0016811">
    <property type="term" value="F:hydrolase activity, acting on carbon-nitrogen (but not peptide) bonds, in linear amides"/>
    <property type="evidence" value="ECO:0007669"/>
    <property type="project" value="InterPro"/>
</dbReference>
<name>A0A4Q5J626_9ACTN</name>
<reference evidence="6 7" key="1">
    <citation type="submission" date="2019-01" db="EMBL/GenBank/DDBJ databases">
        <title>Nocardioides guangzhouensis sp. nov., an actinobacterium isolated from soil.</title>
        <authorList>
            <person name="Fu Y."/>
            <person name="Cai Y."/>
            <person name="Lin Z."/>
            <person name="Chen P."/>
        </authorList>
    </citation>
    <scope>NUCLEOTIDE SEQUENCE [LARGE SCALE GENOMIC DNA]</scope>
    <source>
        <strain evidence="6 7">NBRC 105384</strain>
    </source>
</reference>
<dbReference type="InterPro" id="IPR002692">
    <property type="entry name" value="S45"/>
</dbReference>
<dbReference type="Gene3D" id="1.10.1400.10">
    <property type="match status" value="1"/>
</dbReference>
<dbReference type="RefSeq" id="WP_129986834.1">
    <property type="nucleotide sequence ID" value="NZ_SDPU01000020.1"/>
</dbReference>
<evidence type="ECO:0000313" key="7">
    <source>
        <dbReference type="Proteomes" id="UP000291189"/>
    </source>
</evidence>
<dbReference type="AlphaFoldDB" id="A0A4Q5J626"/>
<evidence type="ECO:0000256" key="4">
    <source>
        <dbReference type="ARBA" id="ARBA00023145"/>
    </source>
</evidence>